<dbReference type="Proteomes" id="UP000814140">
    <property type="component" value="Unassembled WGS sequence"/>
</dbReference>
<comment type="caution">
    <text evidence="1">The sequence shown here is derived from an EMBL/GenBank/DDBJ whole genome shotgun (WGS) entry which is preliminary data.</text>
</comment>
<evidence type="ECO:0000313" key="1">
    <source>
        <dbReference type="EMBL" id="KAI0066289.1"/>
    </source>
</evidence>
<evidence type="ECO:0000313" key="2">
    <source>
        <dbReference type="Proteomes" id="UP000814140"/>
    </source>
</evidence>
<dbReference type="EMBL" id="MU277193">
    <property type="protein sequence ID" value="KAI0066289.1"/>
    <property type="molecule type" value="Genomic_DNA"/>
</dbReference>
<reference evidence="1" key="1">
    <citation type="submission" date="2021-03" db="EMBL/GenBank/DDBJ databases">
        <authorList>
            <consortium name="DOE Joint Genome Institute"/>
            <person name="Ahrendt S."/>
            <person name="Looney B.P."/>
            <person name="Miyauchi S."/>
            <person name="Morin E."/>
            <person name="Drula E."/>
            <person name="Courty P.E."/>
            <person name="Chicoki N."/>
            <person name="Fauchery L."/>
            <person name="Kohler A."/>
            <person name="Kuo A."/>
            <person name="Labutti K."/>
            <person name="Pangilinan J."/>
            <person name="Lipzen A."/>
            <person name="Riley R."/>
            <person name="Andreopoulos W."/>
            <person name="He G."/>
            <person name="Johnson J."/>
            <person name="Barry K.W."/>
            <person name="Grigoriev I.V."/>
            <person name="Nagy L."/>
            <person name="Hibbett D."/>
            <person name="Henrissat B."/>
            <person name="Matheny P.B."/>
            <person name="Labbe J."/>
            <person name="Martin F."/>
        </authorList>
    </citation>
    <scope>NUCLEOTIDE SEQUENCE</scope>
    <source>
        <strain evidence="1">HHB10654</strain>
    </source>
</reference>
<feature type="non-terminal residue" evidence="1">
    <location>
        <position position="1"/>
    </location>
</feature>
<protein>
    <submittedName>
        <fullName evidence="1">Uncharacterized protein</fullName>
    </submittedName>
</protein>
<sequence>DVEQHMADAEQQRLDGYSLTAEHAHRRKAAFDKRVVSAAPGEVTFRRYDLVQIHKTALGLTHSTNRKLLPQWSTPVRV</sequence>
<name>A0ACB8TBU0_9AGAM</name>
<proteinExistence type="predicted"/>
<reference evidence="1" key="2">
    <citation type="journal article" date="2022" name="New Phytol.">
        <title>Evolutionary transition to the ectomycorrhizal habit in the genomes of a hyperdiverse lineage of mushroom-forming fungi.</title>
        <authorList>
            <person name="Looney B."/>
            <person name="Miyauchi S."/>
            <person name="Morin E."/>
            <person name="Drula E."/>
            <person name="Courty P.E."/>
            <person name="Kohler A."/>
            <person name="Kuo A."/>
            <person name="LaButti K."/>
            <person name="Pangilinan J."/>
            <person name="Lipzen A."/>
            <person name="Riley R."/>
            <person name="Andreopoulos W."/>
            <person name="He G."/>
            <person name="Johnson J."/>
            <person name="Nolan M."/>
            <person name="Tritt A."/>
            <person name="Barry K.W."/>
            <person name="Grigoriev I.V."/>
            <person name="Nagy L.G."/>
            <person name="Hibbett D."/>
            <person name="Henrissat B."/>
            <person name="Matheny P.B."/>
            <person name="Labbe J."/>
            <person name="Martin F.M."/>
        </authorList>
    </citation>
    <scope>NUCLEOTIDE SEQUENCE</scope>
    <source>
        <strain evidence="1">HHB10654</strain>
    </source>
</reference>
<organism evidence="1 2">
    <name type="scientific">Artomyces pyxidatus</name>
    <dbReference type="NCBI Taxonomy" id="48021"/>
    <lineage>
        <taxon>Eukaryota</taxon>
        <taxon>Fungi</taxon>
        <taxon>Dikarya</taxon>
        <taxon>Basidiomycota</taxon>
        <taxon>Agaricomycotina</taxon>
        <taxon>Agaricomycetes</taxon>
        <taxon>Russulales</taxon>
        <taxon>Auriscalpiaceae</taxon>
        <taxon>Artomyces</taxon>
    </lineage>
</organism>
<feature type="non-terminal residue" evidence="1">
    <location>
        <position position="78"/>
    </location>
</feature>
<accession>A0ACB8TBU0</accession>
<gene>
    <name evidence="1" type="ORF">BV25DRAFT_1774866</name>
</gene>
<keyword evidence="2" id="KW-1185">Reference proteome</keyword>